<feature type="signal peptide" evidence="1">
    <location>
        <begin position="1"/>
        <end position="19"/>
    </location>
</feature>
<dbReference type="EMBL" id="JAJLJH010000002">
    <property type="protein sequence ID" value="MCK9686014.1"/>
    <property type="molecule type" value="Genomic_DNA"/>
</dbReference>
<gene>
    <name evidence="2" type="ORF">LPC04_09875</name>
</gene>
<reference evidence="2" key="1">
    <citation type="submission" date="2021-11" db="EMBL/GenBank/DDBJ databases">
        <title>BS-T2-15 a new species belonging to the Comamonadaceae family isolated from the soil of a French oak forest.</title>
        <authorList>
            <person name="Mieszkin S."/>
            <person name="Alain K."/>
        </authorList>
    </citation>
    <scope>NUCLEOTIDE SEQUENCE</scope>
    <source>
        <strain evidence="2">BS-T2-15</strain>
    </source>
</reference>
<dbReference type="AlphaFoldDB" id="A0A9X2C1Q1"/>
<dbReference type="Gene3D" id="2.160.20.10">
    <property type="entry name" value="Single-stranded right-handed beta-helix, Pectin lyase-like"/>
    <property type="match status" value="1"/>
</dbReference>
<dbReference type="CDD" id="cd23669">
    <property type="entry name" value="GH55_SacteLam55A-like"/>
    <property type="match status" value="1"/>
</dbReference>
<dbReference type="Proteomes" id="UP001139353">
    <property type="component" value="Unassembled WGS sequence"/>
</dbReference>
<dbReference type="InterPro" id="IPR059186">
    <property type="entry name" value="SACTE_4363"/>
</dbReference>
<dbReference type="RefSeq" id="WP_275682046.1">
    <property type="nucleotide sequence ID" value="NZ_JAJLJH010000002.1"/>
</dbReference>
<name>A0A9X2C1Q1_9BURK</name>
<dbReference type="InterPro" id="IPR012334">
    <property type="entry name" value="Pectin_lyas_fold"/>
</dbReference>
<accession>A0A9X2C1Q1</accession>
<organism evidence="2 3">
    <name type="scientific">Scleromatobacter humisilvae</name>
    <dbReference type="NCBI Taxonomy" id="2897159"/>
    <lineage>
        <taxon>Bacteria</taxon>
        <taxon>Pseudomonadati</taxon>
        <taxon>Pseudomonadota</taxon>
        <taxon>Betaproteobacteria</taxon>
        <taxon>Burkholderiales</taxon>
        <taxon>Sphaerotilaceae</taxon>
        <taxon>Scleromatobacter</taxon>
    </lineage>
</organism>
<proteinExistence type="predicted"/>
<evidence type="ECO:0000313" key="2">
    <source>
        <dbReference type="EMBL" id="MCK9686014.1"/>
    </source>
</evidence>
<keyword evidence="1" id="KW-0732">Signal</keyword>
<evidence type="ECO:0000256" key="1">
    <source>
        <dbReference type="SAM" id="SignalP"/>
    </source>
</evidence>
<feature type="chain" id="PRO_5040992516" description="Adenylyl cyclase" evidence="1">
    <location>
        <begin position="20"/>
        <end position="599"/>
    </location>
</feature>
<comment type="caution">
    <text evidence="2">The sequence shown here is derived from an EMBL/GenBank/DDBJ whole genome shotgun (WGS) entry which is preliminary data.</text>
</comment>
<keyword evidence="3" id="KW-1185">Reference proteome</keyword>
<protein>
    <recommendedName>
        <fullName evidence="4">Adenylyl cyclase</fullName>
    </recommendedName>
</protein>
<evidence type="ECO:0008006" key="4">
    <source>
        <dbReference type="Google" id="ProtNLM"/>
    </source>
</evidence>
<evidence type="ECO:0000313" key="3">
    <source>
        <dbReference type="Proteomes" id="UP001139353"/>
    </source>
</evidence>
<sequence>MARRLLTACLAALATGLHAQTPIATPDAPDFGPNVRIFDPATPAATIQAALDKAFDSMLLSPDAEFGPQRFAFLFKPGRYAVTARVGYYTSVQGLGREPDDVRIAGNVVADSGWNLHDRDNALINFCRSVENLAVEPAGGTTTWAVSQAAPMRRVHVAGKLRLSPSNDGNGKGYSSGGYLADSRVDGVVETGGQQQWYARDSEVGGWRSGGWNAVLSGVIGAPPTSFPTPPVTTLATTPRSREKPWLFVDESGKYRVFLPVLRTDASGASWRAGSPTPGTSIPLRHFFVARPGDTAATINAALAAGLDLLLTPGVYPIDRTIRVTRPGTVVLGLGFPTLQPVAGVTPMAVADVDGVRLAGLLFDAGTVDSAALLVVGQAGSTLRHAADPVTIQDVFFRIGGAVAGKATTSLVVDSNDAIIDHVWAWRADHGSVKPGWNVNPADTGVRVDGDRVLATGLFVEHFRKAEVEWNGEDGQTVFFQNEMPYDVPDQAGWSSGRGQGWPAYKVGDRVKRHEAWGLGSYCFFTRDGRDSHVVASRAFEVPETAGVRLHSLVTVSLAGRGTIAHVVNDSGAATKSAGAEAIDLVGYPQTASDNGAKP</sequence>